<evidence type="ECO:0000259" key="1">
    <source>
        <dbReference type="PROSITE" id="PS51704"/>
    </source>
</evidence>
<dbReference type="SUPFAM" id="SSF51695">
    <property type="entry name" value="PLC-like phosphodiesterases"/>
    <property type="match status" value="1"/>
</dbReference>
<evidence type="ECO:0000313" key="2">
    <source>
        <dbReference type="EMBL" id="ABX41827.1"/>
    </source>
</evidence>
<organism evidence="2 3">
    <name type="scientific">Lachnoclostridium phytofermentans (strain ATCC 700394 / DSM 18823 / ISDg)</name>
    <name type="common">Clostridium phytofermentans</name>
    <dbReference type="NCBI Taxonomy" id="357809"/>
    <lineage>
        <taxon>Bacteria</taxon>
        <taxon>Bacillati</taxon>
        <taxon>Bacillota</taxon>
        <taxon>Clostridia</taxon>
        <taxon>Lachnospirales</taxon>
        <taxon>Lachnospiraceae</taxon>
    </lineage>
</organism>
<dbReference type="eggNOG" id="COG0584">
    <property type="taxonomic scope" value="Bacteria"/>
</dbReference>
<dbReference type="InterPro" id="IPR017946">
    <property type="entry name" value="PLC-like_Pdiesterase_TIM-brl"/>
</dbReference>
<dbReference type="Gene3D" id="3.20.20.190">
    <property type="entry name" value="Phosphatidylinositol (PI) phosphodiesterase"/>
    <property type="match status" value="1"/>
</dbReference>
<dbReference type="STRING" id="357809.Cphy_1453"/>
<dbReference type="Pfam" id="PF03009">
    <property type="entry name" value="GDPD"/>
    <property type="match status" value="1"/>
</dbReference>
<sequence length="228" mass="26372">MYQENTLKAMKEGIKRGADYLEIDILYTKDNKIVIYHDTCFKETLPLCGAVKDYTLEELRERIDINTLEEVLTWGRENNVFFGLELKEIPVTMYEKSRQMLPSLISCIKEHDMLDQVFVFGANYKVLKELKVLEKQITIGIIVPFVPLDPVTMMKEMDALIYLSYVNNLTPEIVNNLKQNGYYIDGSTVKTKQTMELAISLGVDMVEVDDPDQWKDVLDKKENRKVGV</sequence>
<dbReference type="Proteomes" id="UP000000370">
    <property type="component" value="Chromosome"/>
</dbReference>
<keyword evidence="3" id="KW-1185">Reference proteome</keyword>
<evidence type="ECO:0000313" key="3">
    <source>
        <dbReference type="Proteomes" id="UP000000370"/>
    </source>
</evidence>
<protein>
    <submittedName>
        <fullName evidence="2">Glycerophosphoryl diester phosphodiesterase</fullName>
    </submittedName>
</protein>
<dbReference type="PANTHER" id="PTHR46211">
    <property type="entry name" value="GLYCEROPHOSPHORYL DIESTER PHOSPHODIESTERASE"/>
    <property type="match status" value="1"/>
</dbReference>
<dbReference type="PANTHER" id="PTHR46211:SF14">
    <property type="entry name" value="GLYCEROPHOSPHODIESTER PHOSPHODIESTERASE"/>
    <property type="match status" value="1"/>
</dbReference>
<dbReference type="HOGENOM" id="CLU_030006_3_5_9"/>
<dbReference type="AlphaFoldDB" id="A9KPS8"/>
<accession>A9KPS8</accession>
<dbReference type="GO" id="GO:0006629">
    <property type="term" value="P:lipid metabolic process"/>
    <property type="evidence" value="ECO:0007669"/>
    <property type="project" value="InterPro"/>
</dbReference>
<dbReference type="KEGG" id="cpy:Cphy_1453"/>
<dbReference type="InterPro" id="IPR030395">
    <property type="entry name" value="GP_PDE_dom"/>
</dbReference>
<feature type="domain" description="GP-PDE" evidence="1">
    <location>
        <begin position="1"/>
        <end position="218"/>
    </location>
</feature>
<gene>
    <name evidence="2" type="ordered locus">Cphy_1453</name>
</gene>
<dbReference type="GO" id="GO:0008081">
    <property type="term" value="F:phosphoric diester hydrolase activity"/>
    <property type="evidence" value="ECO:0007669"/>
    <property type="project" value="InterPro"/>
</dbReference>
<name>A9KPS8_LACP7</name>
<proteinExistence type="predicted"/>
<dbReference type="EMBL" id="CP000885">
    <property type="protein sequence ID" value="ABX41827.1"/>
    <property type="molecule type" value="Genomic_DNA"/>
</dbReference>
<dbReference type="PROSITE" id="PS51704">
    <property type="entry name" value="GP_PDE"/>
    <property type="match status" value="1"/>
</dbReference>
<reference evidence="3" key="1">
    <citation type="submission" date="2007-11" db="EMBL/GenBank/DDBJ databases">
        <title>Complete genome sequence of Clostridium phytofermentans ISDg.</title>
        <authorList>
            <person name="Leschine S.B."/>
            <person name="Warnick T.A."/>
            <person name="Blanchard J.L."/>
            <person name="Schnell D.J."/>
            <person name="Petit E.L."/>
            <person name="LaTouf W.G."/>
            <person name="Copeland A."/>
            <person name="Lucas S."/>
            <person name="Lapidus A."/>
            <person name="Barry K."/>
            <person name="Glavina del Rio T."/>
            <person name="Dalin E."/>
            <person name="Tice H."/>
            <person name="Pitluck S."/>
            <person name="Kiss H."/>
            <person name="Brettin T."/>
            <person name="Bruce D."/>
            <person name="Detter J.C."/>
            <person name="Han C."/>
            <person name="Kuske C."/>
            <person name="Schmutz J."/>
            <person name="Larimer F."/>
            <person name="Land M."/>
            <person name="Hauser L."/>
            <person name="Kyrpides N."/>
            <person name="Kim E.A."/>
            <person name="Richardson P."/>
        </authorList>
    </citation>
    <scope>NUCLEOTIDE SEQUENCE [LARGE SCALE GENOMIC DNA]</scope>
    <source>
        <strain evidence="3">ATCC 700394 / DSM 18823 / ISDg</strain>
    </source>
</reference>